<evidence type="ECO:0000256" key="6">
    <source>
        <dbReference type="ARBA" id="ARBA00022737"/>
    </source>
</evidence>
<sequence length="689" mass="77334">MHNATPSALASAISLSVKLLTSKHEPYARLIASAPPESQILPSRDAEPMATVEDDERIEELGSLEAIYPELVSDHTTFTASLELAVSPSNPITVSFSPHATSGQCQLAHTEILRLEEQKVQLSHLPPLYLQITLPTGYPADSPPQLKLSSKHNWLPKGKLVELSEQAEKEWEEYGHCQIVFLYIDFLQQTADRGFDLGDSPPAHCLILPSSLKDELLKFDEEMKLEVFRQGTYDCGICLEPKKGSSCWKMTRCGHVFCLGCLKEFYNAAITEGDVQGVRCLDPTCGKDADGARKRKRKTERTVHPRELLAMGMEESMVRRYVELKRKKKIEADKSTVYCPRTWCQNPAKSPKYPPIPADLSRCTSHDSDTEESDSENTNDTSSSQRKSAAAPPDPTDRLAVCEKCALAFCKVCYMGWHGPFARCYPRDPNELSAEEKASYDYIRMNTSPCPTCSSPTQKTMGCNHMKCFQCNTHFCYLCGAWLDGNNPYQHFNKAGTDCYQRLWELEEGDQGQNPGDGRGFGGGRGWEQMAIEVAREADEREAEEARQEMQRAREEDRIANELLMAQQQQQEPLAVRMAEVHLDADAGQRAAQQRPPRGRRQNPFAARPPADGRAQAIRNHERGAGQRGNRGARGGGRGGRRPAAVTDEQRDEREQAELQRFLEMARRDEEDGWDSDELGDDDGRFEIR</sequence>
<dbReference type="Pfam" id="PF01485">
    <property type="entry name" value="IBR"/>
    <property type="match status" value="1"/>
</dbReference>
<feature type="region of interest" description="Disordered" evidence="13">
    <location>
        <begin position="587"/>
        <end position="689"/>
    </location>
</feature>
<evidence type="ECO:0000256" key="2">
    <source>
        <dbReference type="ARBA" id="ARBA00004906"/>
    </source>
</evidence>
<keyword evidence="5" id="KW-0479">Metal-binding</keyword>
<dbReference type="Pfam" id="PF22191">
    <property type="entry name" value="IBR_1"/>
    <property type="match status" value="1"/>
</dbReference>
<dbReference type="GO" id="GO:0016567">
    <property type="term" value="P:protein ubiquitination"/>
    <property type="evidence" value="ECO:0007669"/>
    <property type="project" value="InterPro"/>
</dbReference>
<dbReference type="VEuPathDB" id="FungiDB:BTJ68_11040"/>
<dbReference type="CDD" id="cd23820">
    <property type="entry name" value="RWD_RNF14"/>
    <property type="match status" value="1"/>
</dbReference>
<keyword evidence="12" id="KW-0175">Coiled coil</keyword>
<evidence type="ECO:0000256" key="10">
    <source>
        <dbReference type="ARBA" id="ARBA00044508"/>
    </source>
</evidence>
<dbReference type="SUPFAM" id="SSF54495">
    <property type="entry name" value="UBC-like"/>
    <property type="match status" value="1"/>
</dbReference>
<dbReference type="InterPro" id="IPR031127">
    <property type="entry name" value="E3_UB_ligase_RBR"/>
</dbReference>
<dbReference type="EMBL" id="QWIQ01000150">
    <property type="protein sequence ID" value="RMZ03545.1"/>
    <property type="molecule type" value="Genomic_DNA"/>
</dbReference>
<keyword evidence="6" id="KW-0677">Repeat</keyword>
<dbReference type="Pfam" id="PF05773">
    <property type="entry name" value="RWD"/>
    <property type="match status" value="1"/>
</dbReference>
<feature type="domain" description="RING-type" evidence="16">
    <location>
        <begin position="231"/>
        <end position="503"/>
    </location>
</feature>
<evidence type="ECO:0000256" key="3">
    <source>
        <dbReference type="ARBA" id="ARBA00012251"/>
    </source>
</evidence>
<feature type="compositionally biased region" description="Basic and acidic residues" evidence="13">
    <location>
        <begin position="648"/>
        <end position="658"/>
    </location>
</feature>
<dbReference type="InterPro" id="IPR047548">
    <property type="entry name" value="Rcat_RBR_RNF14"/>
</dbReference>
<dbReference type="InterPro" id="IPR002867">
    <property type="entry name" value="IBR_dom"/>
</dbReference>
<dbReference type="Gene3D" id="1.20.120.1750">
    <property type="match status" value="1"/>
</dbReference>
<evidence type="ECO:0000259" key="14">
    <source>
        <dbReference type="PROSITE" id="PS50089"/>
    </source>
</evidence>
<feature type="coiled-coil region" evidence="12">
    <location>
        <begin position="529"/>
        <end position="563"/>
    </location>
</feature>
<dbReference type="FunFam" id="3.30.40.10:FF:000416">
    <property type="entry name" value="RBR-type E3 ubiquitin transferase"/>
    <property type="match status" value="1"/>
</dbReference>
<evidence type="ECO:0000256" key="8">
    <source>
        <dbReference type="ARBA" id="ARBA00022786"/>
    </source>
</evidence>
<evidence type="ECO:0000256" key="7">
    <source>
        <dbReference type="ARBA" id="ARBA00022771"/>
    </source>
</evidence>
<dbReference type="CDD" id="cd20354">
    <property type="entry name" value="Rcat_RBR_RNF14"/>
    <property type="match status" value="1"/>
</dbReference>
<comment type="caution">
    <text evidence="17">The sequence shown here is derived from an EMBL/GenBank/DDBJ whole genome shotgun (WGS) entry which is preliminary data.</text>
</comment>
<comment type="pathway">
    <text evidence="2">Protein modification; protein ubiquitination.</text>
</comment>
<feature type="domain" description="RWD" evidence="15">
    <location>
        <begin position="59"/>
        <end position="194"/>
    </location>
</feature>
<keyword evidence="7 11" id="KW-0863">Zinc-finger</keyword>
<comment type="catalytic activity">
    <reaction evidence="1">
        <text>[E2 ubiquitin-conjugating enzyme]-S-ubiquitinyl-L-cysteine + [acceptor protein]-L-lysine = [E2 ubiquitin-conjugating enzyme]-L-cysteine + [acceptor protein]-N(6)-ubiquitinyl-L-lysine.</text>
        <dbReference type="EC" id="2.3.2.31"/>
    </reaction>
</comment>
<dbReference type="Gene3D" id="3.10.110.10">
    <property type="entry name" value="Ubiquitin Conjugating Enzyme"/>
    <property type="match status" value="1"/>
</dbReference>
<evidence type="ECO:0000259" key="16">
    <source>
        <dbReference type="PROSITE" id="PS51873"/>
    </source>
</evidence>
<dbReference type="PROSITE" id="PS00518">
    <property type="entry name" value="ZF_RING_1"/>
    <property type="match status" value="1"/>
</dbReference>
<keyword evidence="8" id="KW-0833">Ubl conjugation pathway</keyword>
<dbReference type="SMART" id="SM00591">
    <property type="entry name" value="RWD"/>
    <property type="match status" value="1"/>
</dbReference>
<dbReference type="CDD" id="cd23134">
    <property type="entry name" value="RING-HC_ITT1-like"/>
    <property type="match status" value="1"/>
</dbReference>
<dbReference type="PANTHER" id="PTHR11685">
    <property type="entry name" value="RBR FAMILY RING FINGER AND IBR DOMAIN-CONTAINING"/>
    <property type="match status" value="1"/>
</dbReference>
<name>A0A3M7GS17_HORWE</name>
<dbReference type="InterPro" id="IPR001841">
    <property type="entry name" value="Znf_RING"/>
</dbReference>
<keyword evidence="9" id="KW-0862">Zinc</keyword>
<dbReference type="InterPro" id="IPR006575">
    <property type="entry name" value="RWD_dom"/>
</dbReference>
<dbReference type="GO" id="GO:0008270">
    <property type="term" value="F:zinc ion binding"/>
    <property type="evidence" value="ECO:0007669"/>
    <property type="project" value="UniProtKB-KW"/>
</dbReference>
<feature type="compositionally biased region" description="Acidic residues" evidence="13">
    <location>
        <begin position="671"/>
        <end position="681"/>
    </location>
</feature>
<dbReference type="InterPro" id="IPR013083">
    <property type="entry name" value="Znf_RING/FYVE/PHD"/>
</dbReference>
<evidence type="ECO:0000256" key="4">
    <source>
        <dbReference type="ARBA" id="ARBA00022679"/>
    </source>
</evidence>
<dbReference type="InterPro" id="IPR017907">
    <property type="entry name" value="Znf_RING_CS"/>
</dbReference>
<proteinExistence type="inferred from homology"/>
<dbReference type="PROSITE" id="PS51873">
    <property type="entry name" value="TRIAD"/>
    <property type="match status" value="1"/>
</dbReference>
<comment type="similarity">
    <text evidence="10">Belongs to the RBR family. RNF14 subfamily.</text>
</comment>
<dbReference type="GO" id="GO:0061630">
    <property type="term" value="F:ubiquitin protein ligase activity"/>
    <property type="evidence" value="ECO:0007669"/>
    <property type="project" value="UniProtKB-EC"/>
</dbReference>
<dbReference type="PROSITE" id="PS50089">
    <property type="entry name" value="ZF_RING_2"/>
    <property type="match status" value="1"/>
</dbReference>
<dbReference type="SMART" id="SM00647">
    <property type="entry name" value="IBR"/>
    <property type="match status" value="2"/>
</dbReference>
<dbReference type="InterPro" id="IPR016135">
    <property type="entry name" value="UBQ-conjugating_enzyme/RWD"/>
</dbReference>
<feature type="region of interest" description="Disordered" evidence="13">
    <location>
        <begin position="355"/>
        <end position="396"/>
    </location>
</feature>
<reference evidence="17 18" key="1">
    <citation type="journal article" date="2018" name="BMC Genomics">
        <title>Genomic evidence for intraspecific hybridization in a clonal and extremely halotolerant yeast.</title>
        <authorList>
            <person name="Gostincar C."/>
            <person name="Stajich J.E."/>
            <person name="Zupancic J."/>
            <person name="Zalar P."/>
            <person name="Gunde-Cimerman N."/>
        </authorList>
    </citation>
    <scope>NUCLEOTIDE SEQUENCE [LARGE SCALE GENOMIC DNA]</scope>
    <source>
        <strain evidence="17 18">EXF-171</strain>
    </source>
</reference>
<evidence type="ECO:0000256" key="5">
    <source>
        <dbReference type="ARBA" id="ARBA00022723"/>
    </source>
</evidence>
<dbReference type="Proteomes" id="UP000281468">
    <property type="component" value="Unassembled WGS sequence"/>
</dbReference>
<feature type="compositionally biased region" description="Gly residues" evidence="13">
    <location>
        <begin position="626"/>
        <end position="638"/>
    </location>
</feature>
<dbReference type="PROSITE" id="PS50908">
    <property type="entry name" value="RWD"/>
    <property type="match status" value="1"/>
</dbReference>
<dbReference type="Gene3D" id="3.30.40.10">
    <property type="entry name" value="Zinc/RING finger domain, C3HC4 (zinc finger)"/>
    <property type="match status" value="1"/>
</dbReference>
<evidence type="ECO:0000256" key="1">
    <source>
        <dbReference type="ARBA" id="ARBA00001798"/>
    </source>
</evidence>
<organism evidence="17 18">
    <name type="scientific">Hortaea werneckii</name>
    <name type="common">Black yeast</name>
    <name type="synonym">Cladosporium werneckii</name>
    <dbReference type="NCBI Taxonomy" id="91943"/>
    <lineage>
        <taxon>Eukaryota</taxon>
        <taxon>Fungi</taxon>
        <taxon>Dikarya</taxon>
        <taxon>Ascomycota</taxon>
        <taxon>Pezizomycotina</taxon>
        <taxon>Dothideomycetes</taxon>
        <taxon>Dothideomycetidae</taxon>
        <taxon>Mycosphaerellales</taxon>
        <taxon>Teratosphaeriaceae</taxon>
        <taxon>Hortaea</taxon>
    </lineage>
</organism>
<accession>A0A3M7GS17</accession>
<gene>
    <name evidence="17" type="ORF">D0862_05605</name>
</gene>
<evidence type="ECO:0000256" key="12">
    <source>
        <dbReference type="SAM" id="Coils"/>
    </source>
</evidence>
<evidence type="ECO:0000313" key="18">
    <source>
        <dbReference type="Proteomes" id="UP000281468"/>
    </source>
</evidence>
<dbReference type="AlphaFoldDB" id="A0A3M7GS17"/>
<feature type="domain" description="RING-type" evidence="14">
    <location>
        <begin position="235"/>
        <end position="280"/>
    </location>
</feature>
<dbReference type="EC" id="2.3.2.31" evidence="3"/>
<evidence type="ECO:0000313" key="17">
    <source>
        <dbReference type="EMBL" id="RMZ03545.1"/>
    </source>
</evidence>
<dbReference type="InterPro" id="IPR044066">
    <property type="entry name" value="TRIAD_supradom"/>
</dbReference>
<evidence type="ECO:0000259" key="15">
    <source>
        <dbReference type="PROSITE" id="PS50908"/>
    </source>
</evidence>
<evidence type="ECO:0000256" key="11">
    <source>
        <dbReference type="PROSITE-ProRule" id="PRU00175"/>
    </source>
</evidence>
<protein>
    <recommendedName>
        <fullName evidence="3">RBR-type E3 ubiquitin transferase</fullName>
        <ecNumber evidence="3">2.3.2.31</ecNumber>
    </recommendedName>
</protein>
<keyword evidence="4" id="KW-0808">Transferase</keyword>
<dbReference type="SUPFAM" id="SSF57850">
    <property type="entry name" value="RING/U-box"/>
    <property type="match status" value="2"/>
</dbReference>
<evidence type="ECO:0000256" key="9">
    <source>
        <dbReference type="ARBA" id="ARBA00022833"/>
    </source>
</evidence>
<evidence type="ECO:0000256" key="13">
    <source>
        <dbReference type="SAM" id="MobiDB-lite"/>
    </source>
</evidence>